<dbReference type="EMBL" id="SOYY01000003">
    <property type="protein sequence ID" value="KAA0723946.1"/>
    <property type="molecule type" value="Genomic_DNA"/>
</dbReference>
<evidence type="ECO:0000256" key="5">
    <source>
        <dbReference type="ARBA" id="ARBA00022703"/>
    </source>
</evidence>
<accession>A0A5A9PSH6</accession>
<name>A0A5A9PSH6_9TELE</name>
<evidence type="ECO:0000256" key="15">
    <source>
        <dbReference type="ARBA" id="ARBA00042438"/>
    </source>
</evidence>
<gene>
    <name evidence="19" type="ORF">E1301_Tti015365</name>
</gene>
<evidence type="ECO:0000313" key="20">
    <source>
        <dbReference type="Proteomes" id="UP000324632"/>
    </source>
</evidence>
<evidence type="ECO:0000256" key="10">
    <source>
        <dbReference type="ARBA" id="ARBA00022845"/>
    </source>
</evidence>
<evidence type="ECO:0000256" key="8">
    <source>
        <dbReference type="ARBA" id="ARBA00022824"/>
    </source>
</evidence>
<dbReference type="GO" id="GO:0005789">
    <property type="term" value="C:endoplasmic reticulum membrane"/>
    <property type="evidence" value="ECO:0007669"/>
    <property type="project" value="UniProtKB-SubCell"/>
</dbReference>
<dbReference type="GO" id="GO:0000164">
    <property type="term" value="C:protein phosphatase type 1 complex"/>
    <property type="evidence" value="ECO:0007669"/>
    <property type="project" value="TreeGrafter"/>
</dbReference>
<keyword evidence="7" id="KW-1000">Mitochondrion outer membrane</keyword>
<dbReference type="GO" id="GO:0034976">
    <property type="term" value="P:response to endoplasmic reticulum stress"/>
    <property type="evidence" value="ECO:0007669"/>
    <property type="project" value="TreeGrafter"/>
</dbReference>
<evidence type="ECO:0000256" key="14">
    <source>
        <dbReference type="ARBA" id="ARBA00040008"/>
    </source>
</evidence>
<feature type="compositionally biased region" description="Acidic residues" evidence="17">
    <location>
        <begin position="156"/>
        <end position="190"/>
    </location>
</feature>
<feature type="region of interest" description="Disordered" evidence="17">
    <location>
        <begin position="248"/>
        <end position="288"/>
    </location>
</feature>
<organism evidence="19 20">
    <name type="scientific">Triplophysa tibetana</name>
    <dbReference type="NCBI Taxonomy" id="1572043"/>
    <lineage>
        <taxon>Eukaryota</taxon>
        <taxon>Metazoa</taxon>
        <taxon>Chordata</taxon>
        <taxon>Craniata</taxon>
        <taxon>Vertebrata</taxon>
        <taxon>Euteleostomi</taxon>
        <taxon>Actinopterygii</taxon>
        <taxon>Neopterygii</taxon>
        <taxon>Teleostei</taxon>
        <taxon>Ostariophysi</taxon>
        <taxon>Cypriniformes</taxon>
        <taxon>Nemacheilidae</taxon>
        <taxon>Triplophysa</taxon>
    </lineage>
</organism>
<keyword evidence="10" id="KW-0810">Translation regulation</keyword>
<dbReference type="GO" id="GO:0006417">
    <property type="term" value="P:regulation of translation"/>
    <property type="evidence" value="ECO:0007669"/>
    <property type="project" value="UniProtKB-KW"/>
</dbReference>
<evidence type="ECO:0000256" key="2">
    <source>
        <dbReference type="ARBA" id="ARBA00004570"/>
    </source>
</evidence>
<dbReference type="AlphaFoldDB" id="A0A5A9PSH6"/>
<keyword evidence="13" id="KW-0472">Membrane</keyword>
<dbReference type="InterPro" id="IPR019523">
    <property type="entry name" value="Prot_Pase1_reg-su15A/B_C"/>
</dbReference>
<evidence type="ECO:0000259" key="18">
    <source>
        <dbReference type="Pfam" id="PF10488"/>
    </source>
</evidence>
<evidence type="ECO:0000256" key="7">
    <source>
        <dbReference type="ARBA" id="ARBA00022787"/>
    </source>
</evidence>
<comment type="subcellular location">
    <subcellularLocation>
        <location evidence="1">Endoplasmic reticulum membrane</location>
        <topology evidence="1">Peripheral membrane protein</topology>
        <orientation evidence="1">Cytoplasmic side</orientation>
    </subcellularLocation>
    <subcellularLocation>
        <location evidence="2">Mitochondrion outer membrane</location>
        <topology evidence="2">Peripheral membrane protein</topology>
        <orientation evidence="2">Cytoplasmic side</orientation>
    </subcellularLocation>
</comment>
<keyword evidence="4" id="KW-0597">Phosphoprotein</keyword>
<evidence type="ECO:0000256" key="11">
    <source>
        <dbReference type="ARBA" id="ARBA00023016"/>
    </source>
</evidence>
<dbReference type="Pfam" id="PF10488">
    <property type="entry name" value="PP1c_bdg"/>
    <property type="match status" value="1"/>
</dbReference>
<dbReference type="PANTHER" id="PTHR16489">
    <property type="entry name" value="GH11727P"/>
    <property type="match status" value="1"/>
</dbReference>
<dbReference type="GO" id="GO:0005741">
    <property type="term" value="C:mitochondrial outer membrane"/>
    <property type="evidence" value="ECO:0007669"/>
    <property type="project" value="UniProtKB-SubCell"/>
</dbReference>
<dbReference type="GO" id="GO:0019888">
    <property type="term" value="F:protein phosphatase regulator activity"/>
    <property type="evidence" value="ECO:0007669"/>
    <property type="project" value="TreeGrafter"/>
</dbReference>
<keyword evidence="5" id="KW-0053">Apoptosis</keyword>
<dbReference type="Proteomes" id="UP000324632">
    <property type="component" value="Chromosome 3"/>
</dbReference>
<evidence type="ECO:0000256" key="12">
    <source>
        <dbReference type="ARBA" id="ARBA00023128"/>
    </source>
</evidence>
<protein>
    <recommendedName>
        <fullName evidence="14">Protein phosphatase 1 regulatory subunit 15A</fullName>
    </recommendedName>
    <alternativeName>
        <fullName evidence="15">Growth arrest and DNA damage-inducible protein GADD34</fullName>
    </alternativeName>
</protein>
<keyword evidence="8" id="KW-0256">Endoplasmic reticulum</keyword>
<evidence type="ECO:0000256" key="4">
    <source>
        <dbReference type="ARBA" id="ARBA00022553"/>
    </source>
</evidence>
<feature type="compositionally biased region" description="Acidic residues" evidence="17">
    <location>
        <begin position="197"/>
        <end position="219"/>
    </location>
</feature>
<evidence type="ECO:0000256" key="16">
    <source>
        <dbReference type="ARBA" id="ARBA00047011"/>
    </source>
</evidence>
<evidence type="ECO:0000256" key="13">
    <source>
        <dbReference type="ARBA" id="ARBA00023136"/>
    </source>
</evidence>
<feature type="compositionally biased region" description="Polar residues" evidence="17">
    <location>
        <begin position="248"/>
        <end position="278"/>
    </location>
</feature>
<evidence type="ECO:0000256" key="6">
    <source>
        <dbReference type="ARBA" id="ARBA00022737"/>
    </source>
</evidence>
<dbReference type="GO" id="GO:0006915">
    <property type="term" value="P:apoptotic process"/>
    <property type="evidence" value="ECO:0007669"/>
    <property type="project" value="UniProtKB-KW"/>
</dbReference>
<evidence type="ECO:0000256" key="1">
    <source>
        <dbReference type="ARBA" id="ARBA00004397"/>
    </source>
</evidence>
<comment type="subunit">
    <text evidence="16">Interacts with PPP1CA. Interacts with EIF2S1. Interacts with PCNA. Interacts with LYN and KMT2A/MLL1. Interacts with PPP1R1A and SMARCB1. Interacts with SMAD7. Interacts with BAG1. Interacts with NOX4.</text>
</comment>
<feature type="region of interest" description="Disordered" evidence="17">
    <location>
        <begin position="135"/>
        <end position="226"/>
    </location>
</feature>
<evidence type="ECO:0000256" key="9">
    <source>
        <dbReference type="ARBA" id="ARBA00022843"/>
    </source>
</evidence>
<evidence type="ECO:0000256" key="3">
    <source>
        <dbReference type="ARBA" id="ARBA00010161"/>
    </source>
</evidence>
<sequence>MAPFTITPHHSLSYQCHVPQTAPYQQSKMSLGLSSSTTGTPQDLPLSAYRRMSVSTMLLKIRLHLWQVIQRVQNCFMSVIELFGSNMFSSTCVGKNTAMMGELKKNGVVEAQERPGVEFMSGRMRSVELDEEIMKDSEMELEDEELTTPAERQECSMDDSEEEEEDEGQLSEWESEDDDEEEEEEEEDDNEKQTPQEETECDVDSEWSDDDDDDDDDKDSETSTESLELWESFFKSSDPYNPLSFSSCTASRTNTSSTNKNQLTPSSEIKQTEPTQATNEEEHYPKPSTKKVCFNDKVTVRPLVAWSFAGRAARNGSCWMQMARDRERFRRRVESVENIITACLTPAHRAGVWERLQKKTSS</sequence>
<comment type="similarity">
    <text evidence="3">Belongs to the PPP1R15 family.</text>
</comment>
<feature type="domain" description="Protein phosphatase 1 regulatory subunit 15A/B C-terminal" evidence="18">
    <location>
        <begin position="251"/>
        <end position="356"/>
    </location>
</feature>
<dbReference type="InterPro" id="IPR051254">
    <property type="entry name" value="PPP1R15"/>
</dbReference>
<keyword evidence="6" id="KW-0677">Repeat</keyword>
<keyword evidence="20" id="KW-1185">Reference proteome</keyword>
<evidence type="ECO:0000313" key="19">
    <source>
        <dbReference type="EMBL" id="KAA0723946.1"/>
    </source>
</evidence>
<reference evidence="19 20" key="1">
    <citation type="journal article" date="2019" name="Mol. Ecol. Resour.">
        <title>Chromosome-level genome assembly of Triplophysa tibetana, a fish adapted to the harsh high-altitude environment of the Tibetan Plateau.</title>
        <authorList>
            <person name="Yang X."/>
            <person name="Liu H."/>
            <person name="Ma Z."/>
            <person name="Zou Y."/>
            <person name="Zou M."/>
            <person name="Mao Y."/>
            <person name="Li X."/>
            <person name="Wang H."/>
            <person name="Chen T."/>
            <person name="Wang W."/>
            <person name="Yang R."/>
        </authorList>
    </citation>
    <scope>NUCLEOTIDE SEQUENCE [LARGE SCALE GENOMIC DNA]</scope>
    <source>
        <strain evidence="19">TTIB1903HZAU</strain>
        <tissue evidence="19">Muscle</tissue>
    </source>
</reference>
<keyword evidence="11" id="KW-0346">Stress response</keyword>
<dbReference type="PANTHER" id="PTHR16489:SF14">
    <property type="entry name" value="PROTEIN PHOSPHATASE 1 REGULATORY SUBUNIT 15A"/>
    <property type="match status" value="1"/>
</dbReference>
<evidence type="ECO:0000256" key="17">
    <source>
        <dbReference type="SAM" id="MobiDB-lite"/>
    </source>
</evidence>
<proteinExistence type="inferred from homology"/>
<keyword evidence="12" id="KW-0496">Mitochondrion</keyword>
<comment type="caution">
    <text evidence="19">The sequence shown here is derived from an EMBL/GenBank/DDBJ whole genome shotgun (WGS) entry which is preliminary data.</text>
</comment>
<keyword evidence="9" id="KW-0832">Ubl conjugation</keyword>